<feature type="transmembrane region" description="Helical" evidence="12">
    <location>
        <begin position="226"/>
        <end position="253"/>
    </location>
</feature>
<keyword evidence="9 12" id="KW-0472">Membrane</keyword>
<dbReference type="GO" id="GO:0006487">
    <property type="term" value="P:protein N-linked glycosylation"/>
    <property type="evidence" value="ECO:0007669"/>
    <property type="project" value="TreeGrafter"/>
</dbReference>
<dbReference type="InterPro" id="IPR005599">
    <property type="entry name" value="GPI_mannosylTrfase"/>
</dbReference>
<feature type="transmembrane region" description="Helical" evidence="12">
    <location>
        <begin position="141"/>
        <end position="160"/>
    </location>
</feature>
<evidence type="ECO:0000256" key="4">
    <source>
        <dbReference type="ARBA" id="ARBA00022676"/>
    </source>
</evidence>
<evidence type="ECO:0000256" key="5">
    <source>
        <dbReference type="ARBA" id="ARBA00022679"/>
    </source>
</evidence>
<evidence type="ECO:0000256" key="9">
    <source>
        <dbReference type="ARBA" id="ARBA00023136"/>
    </source>
</evidence>
<evidence type="ECO:0000256" key="11">
    <source>
        <dbReference type="ARBA" id="ARBA00048899"/>
    </source>
</evidence>
<evidence type="ECO:0000313" key="13">
    <source>
        <dbReference type="EMBL" id="CAR65594.1"/>
    </source>
</evidence>
<dbReference type="Pfam" id="PF03901">
    <property type="entry name" value="Glyco_transf_22"/>
    <property type="match status" value="1"/>
</dbReference>
<dbReference type="PANTHER" id="PTHR22760:SF1">
    <property type="entry name" value="DOL-P-MAN:MAN(7)GLCNAC(2)-PP-DOL ALPHA-1,6-MANNOSYLTRANSFERASE"/>
    <property type="match status" value="1"/>
</dbReference>
<sequence>MYKYNKLLDIILLAIIVYHLLISPYSKVEESFNIQAIHDIINYGVFPQENISYNYDHNNFPGSVPRTFVGSLAIAGIAKVIQSFTSLIGLDNVIFKDQSQLNLQILVRCVLGFANGFAFMKIRDSINQLTLRDRISKRRGLIGFWFMILLISQFHILYYSSRTLPNFIALPLVSHAISKIIVGDMSGLTWLAFTGVVFRLEIGLFGVIIALVSSFVFGQSNISLNLIMLCVGTVVGLITTLTIDSYFWGYWLVPELVSFKFNIISGKSAEWGTEPWAAYFNKYIWQLFRPPIVLILTLPGIMHDPADDKISTASINKTPNEKKIEVTHPAKNSLRILFVSSLLFVVAMSFQPHKEWRFIIYIAPVLTLQAANGFANISIRWSTSVFNKLLVLICLAFMLIGILLSVVMGYISSFNYPGGDALLFVNNYISNNHDKEFLIHMDVASCMSGINRFGEIHNNSAITYDKTEDEFDLLTIWNDIDILITEVNLNEIDALHASSKLTYNPNNWKIIHSSDKYKGISVIPIIQLIKEQRINSYTIPALLTQIADEFIHIKFSTIRNLIQSMVIRSNYLYVYERVSPDEGLDELIEELKDQVSYKSKESDNPDLKEVDLHDLREDVNDEINILEEEFTS</sequence>
<dbReference type="EMBL" id="CR382135">
    <property type="protein sequence ID" value="CAR65594.1"/>
    <property type="molecule type" value="Genomic_DNA"/>
</dbReference>
<comment type="subcellular location">
    <subcellularLocation>
        <location evidence="1 12">Endoplasmic reticulum membrane</location>
        <topology evidence="1 12">Multi-pass membrane protein</topology>
    </subcellularLocation>
</comment>
<dbReference type="EC" id="2.4.1.-" evidence="12"/>
<evidence type="ECO:0000256" key="2">
    <source>
        <dbReference type="ARBA" id="ARBA00004922"/>
    </source>
</evidence>
<reference evidence="13 14" key="1">
    <citation type="journal article" date="2004" name="Nature">
        <title>Genome evolution in yeasts.</title>
        <authorList>
            <consortium name="Genolevures"/>
            <person name="Dujon B."/>
            <person name="Sherman D."/>
            <person name="Fischer G."/>
            <person name="Durrens P."/>
            <person name="Casaregola S."/>
            <person name="Lafontaine I."/>
            <person name="de Montigny J."/>
            <person name="Marck C."/>
            <person name="Neuveglise C."/>
            <person name="Talla E."/>
            <person name="Goffard N."/>
            <person name="Frangeul L."/>
            <person name="Aigle M."/>
            <person name="Anthouard V."/>
            <person name="Babour A."/>
            <person name="Barbe V."/>
            <person name="Barnay S."/>
            <person name="Blanchin S."/>
            <person name="Beckerich J.M."/>
            <person name="Beyne E."/>
            <person name="Bleykasten C."/>
            <person name="Boisrame A."/>
            <person name="Boyer J."/>
            <person name="Cattolico L."/>
            <person name="Confanioleri F."/>
            <person name="de Daruvar A."/>
            <person name="Despons L."/>
            <person name="Fabre E."/>
            <person name="Fairhead C."/>
            <person name="Ferry-Dumazet H."/>
            <person name="Groppi A."/>
            <person name="Hantraye F."/>
            <person name="Hennequin C."/>
            <person name="Jauniaux N."/>
            <person name="Joyet P."/>
            <person name="Kachouri R."/>
            <person name="Kerrest A."/>
            <person name="Koszul R."/>
            <person name="Lemaire M."/>
            <person name="Lesur I."/>
            <person name="Ma L."/>
            <person name="Muller H."/>
            <person name="Nicaud J.M."/>
            <person name="Nikolski M."/>
            <person name="Oztas S."/>
            <person name="Ozier-Kalogeropoulos O."/>
            <person name="Pellenz S."/>
            <person name="Potier S."/>
            <person name="Richard G.F."/>
            <person name="Straub M.L."/>
            <person name="Suleau A."/>
            <person name="Swennene D."/>
            <person name="Tekaia F."/>
            <person name="Wesolowski-Louvel M."/>
            <person name="Westhof E."/>
            <person name="Wirth B."/>
            <person name="Zeniou-Meyer M."/>
            <person name="Zivanovic I."/>
            <person name="Bolotin-Fukuhara M."/>
            <person name="Thierry A."/>
            <person name="Bouchier C."/>
            <person name="Caudron B."/>
            <person name="Scarpelli C."/>
            <person name="Gaillardin C."/>
            <person name="Weissenbach J."/>
            <person name="Wincker P."/>
            <person name="Souciet J.L."/>
        </authorList>
    </citation>
    <scope>NUCLEOTIDE SEQUENCE [LARGE SCALE GENOMIC DNA]</scope>
    <source>
        <strain evidence="14">ATCC 36239 / CBS 767 / BCRC 21394 / JCM 1990 / NBRC 0083 / IGC 2968</strain>
    </source>
</reference>
<dbReference type="GO" id="GO:0005789">
    <property type="term" value="C:endoplasmic reticulum membrane"/>
    <property type="evidence" value="ECO:0007669"/>
    <property type="project" value="UniProtKB-SubCell"/>
</dbReference>
<organism evidence="13 14">
    <name type="scientific">Debaryomyces hansenii (strain ATCC 36239 / CBS 767 / BCRC 21394 / JCM 1990 / NBRC 0083 / IGC 2968)</name>
    <name type="common">Yeast</name>
    <name type="synonym">Torulaspora hansenii</name>
    <dbReference type="NCBI Taxonomy" id="284592"/>
    <lineage>
        <taxon>Eukaryota</taxon>
        <taxon>Fungi</taxon>
        <taxon>Dikarya</taxon>
        <taxon>Ascomycota</taxon>
        <taxon>Saccharomycotina</taxon>
        <taxon>Pichiomycetes</taxon>
        <taxon>Debaryomycetaceae</taxon>
        <taxon>Debaryomyces</taxon>
    </lineage>
</organism>
<dbReference type="InParanoid" id="B5RTD2"/>
<evidence type="ECO:0000256" key="10">
    <source>
        <dbReference type="ARBA" id="ARBA00044721"/>
    </source>
</evidence>
<dbReference type="Proteomes" id="UP000000599">
    <property type="component" value="Chromosome C"/>
</dbReference>
<evidence type="ECO:0000256" key="12">
    <source>
        <dbReference type="RuleBase" id="RU363075"/>
    </source>
</evidence>
<gene>
    <name evidence="13" type="ordered locus">DEHA2C17270g</name>
</gene>
<evidence type="ECO:0000256" key="6">
    <source>
        <dbReference type="ARBA" id="ARBA00022692"/>
    </source>
</evidence>
<dbReference type="OMA" id="WWVEVRM"/>
<feature type="transmembrane region" description="Helical" evidence="12">
    <location>
        <begin position="389"/>
        <end position="411"/>
    </location>
</feature>
<comment type="similarity">
    <text evidence="3 12">Belongs to the glycosyltransferase 22 family.</text>
</comment>
<protein>
    <recommendedName>
        <fullName evidence="12">Mannosyltransferase</fullName>
        <ecNumber evidence="12">2.4.1.-</ecNumber>
    </recommendedName>
</protein>
<proteinExistence type="inferred from homology"/>
<keyword evidence="6 12" id="KW-0812">Transmembrane</keyword>
<keyword evidence="14" id="KW-1185">Reference proteome</keyword>
<evidence type="ECO:0000256" key="1">
    <source>
        <dbReference type="ARBA" id="ARBA00004477"/>
    </source>
</evidence>
<keyword evidence="8 12" id="KW-1133">Transmembrane helix</keyword>
<dbReference type="OrthoDB" id="19039at2759"/>
<comment type="catalytic activity">
    <reaction evidence="11">
        <text>an alpha-D-Man-(1-&gt;2)-alpha-D-Man-(1-&gt;2)-alpha-D-Man-(1-&gt;3)-[alpha-D-Man-(1-&gt;2)-alpha-D-Man-(1-&gt;3)-alpha-D-Man-(1-&gt;6)]-beta-D-Man-(1-&gt;4)-beta-D-GlcNAc-(1-&gt;4)-alpha-D-GlcNAc-diphospho-di-trans,poly-cis-dolichol + a di-trans,poly-cis-dolichyl beta-D-mannosyl phosphate = an alpha-D-Man-(1-&gt;2)-alpha-D-Man-(1-&gt;2)-alpha-D-Man-(1-&gt;3)-[alpha-D-Man-(1-&gt;2)-alpha-D-Man-(1-&gt;3)-[alpha-D-Man-(1-&gt;6)]-alpha-D-Man-(1-&gt;6)]-beta-D-Man-(1-&gt;4)-beta-D-GlcNAc-(1-&gt;4)-alpha-D-GlcNAc-diphospho-di-trans,poly-cis-dolichol + a di-trans,poly-cis-dolichyl phosphate + H(+)</text>
        <dbReference type="Rhea" id="RHEA:29535"/>
        <dbReference type="Rhea" id="RHEA-COMP:19498"/>
        <dbReference type="Rhea" id="RHEA-COMP:19501"/>
        <dbReference type="Rhea" id="RHEA-COMP:19518"/>
        <dbReference type="Rhea" id="RHEA-COMP:19519"/>
        <dbReference type="ChEBI" id="CHEBI:15378"/>
        <dbReference type="ChEBI" id="CHEBI:57683"/>
        <dbReference type="ChEBI" id="CHEBI:58211"/>
        <dbReference type="ChEBI" id="CHEBI:132517"/>
        <dbReference type="ChEBI" id="CHEBI:132519"/>
        <dbReference type="EC" id="2.4.1.260"/>
    </reaction>
    <physiologicalReaction direction="left-to-right" evidence="11">
        <dbReference type="Rhea" id="RHEA:29536"/>
    </physiologicalReaction>
</comment>
<dbReference type="VEuPathDB" id="FungiDB:DEHA2C17270g"/>
<name>B5RTD2_DEBHA</name>
<dbReference type="GeneID" id="8998408"/>
<evidence type="ECO:0000256" key="7">
    <source>
        <dbReference type="ARBA" id="ARBA00022824"/>
    </source>
</evidence>
<dbReference type="RefSeq" id="XP_002770231.1">
    <property type="nucleotide sequence ID" value="XM_002770185.1"/>
</dbReference>
<dbReference type="STRING" id="284592.B5RTD2"/>
<accession>B5RTD2</accession>
<feature type="transmembrane region" description="Helical" evidence="12">
    <location>
        <begin position="200"/>
        <end position="220"/>
    </location>
</feature>
<keyword evidence="5" id="KW-0808">Transferase</keyword>
<feature type="transmembrane region" description="Helical" evidence="12">
    <location>
        <begin position="101"/>
        <end position="120"/>
    </location>
</feature>
<dbReference type="KEGG" id="dha:DEHA2C17270g"/>
<comment type="pathway">
    <text evidence="2">Protein modification; protein glycosylation.</text>
</comment>
<keyword evidence="7 12" id="KW-0256">Endoplasmic reticulum</keyword>
<dbReference type="UniPathway" id="UPA00378"/>
<dbReference type="eggNOG" id="KOG2516">
    <property type="taxonomic scope" value="Eukaryota"/>
</dbReference>
<keyword evidence="4 12" id="KW-0328">Glycosyltransferase</keyword>
<evidence type="ECO:0000313" key="14">
    <source>
        <dbReference type="Proteomes" id="UP000000599"/>
    </source>
</evidence>
<dbReference type="GO" id="GO:0052917">
    <property type="term" value="F:dol-P-Man:Man(7)GlcNAc(2)-PP-Dol alpha-1,6-mannosyltransferase activity"/>
    <property type="evidence" value="ECO:0007669"/>
    <property type="project" value="UniProtKB-EC"/>
</dbReference>
<dbReference type="FunCoup" id="B5RTD2">
    <property type="interactions" value="416"/>
</dbReference>
<dbReference type="AlphaFoldDB" id="B5RTD2"/>
<comment type="function">
    <text evidence="10">Mannosyltransferase that operates in the biosynthetic pathway of dolichol-linked oligosaccharides, the glycan precursors employed in protein asparagine (N)-glycosylation. The assembly of dolichol-linked oligosaccharides begins on the cytosolic side of the endoplasmic reticulum membrane and finishes in its lumen. The sequential addition of sugars to dolichol pyrophosphate produces dolichol-linked oligosaccharides containing fourteen sugars, including two GlcNAcs, nine mannoses and three glucoses. Once assembled, the oligosaccharide is transferred from the lipid to nascent proteins by oligosaccharyltransferases. In the lumen of the endoplasmic reticulum, adds the eighth mannose residue in an alpha-1,6 linkage onto Man(7)GlcNAc(2)-PP-dolichol to produce Man(8)GlcNAc(2)-PP-dolichol.</text>
</comment>
<dbReference type="HOGENOM" id="CLU_008917_4_0_1"/>
<evidence type="ECO:0000256" key="3">
    <source>
        <dbReference type="ARBA" id="ARBA00007063"/>
    </source>
</evidence>
<dbReference type="PANTHER" id="PTHR22760">
    <property type="entry name" value="GLYCOSYLTRANSFERASE"/>
    <property type="match status" value="1"/>
</dbReference>
<feature type="transmembrane region" description="Helical" evidence="12">
    <location>
        <begin position="356"/>
        <end position="377"/>
    </location>
</feature>
<evidence type="ECO:0000256" key="8">
    <source>
        <dbReference type="ARBA" id="ARBA00022989"/>
    </source>
</evidence>